<dbReference type="SUPFAM" id="SSF47473">
    <property type="entry name" value="EF-hand"/>
    <property type="match status" value="1"/>
</dbReference>
<dbReference type="CDD" id="cd00051">
    <property type="entry name" value="EFh"/>
    <property type="match status" value="2"/>
</dbReference>
<comment type="subcellular location">
    <subcellularLocation>
        <location evidence="1">Membrane</location>
        <topology evidence="1">Multi-pass membrane protein</topology>
    </subcellularLocation>
</comment>
<keyword evidence="6" id="KW-0521">NADP</keyword>
<evidence type="ECO:0000313" key="15">
    <source>
        <dbReference type="EnsemblMetazoa" id="G8165.1:cds"/>
    </source>
</evidence>
<dbReference type="InterPro" id="IPR050369">
    <property type="entry name" value="RBOH/FRE"/>
</dbReference>
<evidence type="ECO:0000256" key="5">
    <source>
        <dbReference type="ARBA" id="ARBA00022837"/>
    </source>
</evidence>
<keyword evidence="16" id="KW-1185">Reference proteome</keyword>
<dbReference type="PANTHER" id="PTHR11972:SF58">
    <property type="entry name" value="NADPH OXIDASE 5"/>
    <property type="match status" value="1"/>
</dbReference>
<evidence type="ECO:0000256" key="12">
    <source>
        <dbReference type="SAM" id="Phobius"/>
    </source>
</evidence>
<feature type="domain" description="FAD-binding FR-type" evidence="14">
    <location>
        <begin position="604"/>
        <end position="763"/>
    </location>
</feature>
<keyword evidence="3 12" id="KW-0812">Transmembrane</keyword>
<dbReference type="EnsemblMetazoa" id="G8165.1">
    <property type="protein sequence ID" value="G8165.1:cds"/>
    <property type="gene ID" value="G8165"/>
</dbReference>
<dbReference type="InterPro" id="IPR017927">
    <property type="entry name" value="FAD-bd_FR_type"/>
</dbReference>
<evidence type="ECO:0000256" key="3">
    <source>
        <dbReference type="ARBA" id="ARBA00022692"/>
    </source>
</evidence>
<protein>
    <recommendedName>
        <fullName evidence="17">NADPH oxidase 5</fullName>
    </recommendedName>
</protein>
<dbReference type="GO" id="GO:0006952">
    <property type="term" value="P:defense response"/>
    <property type="evidence" value="ECO:0007669"/>
    <property type="project" value="TreeGrafter"/>
</dbReference>
<dbReference type="SUPFAM" id="SSF63380">
    <property type="entry name" value="Riboflavin synthase domain-like"/>
    <property type="match status" value="1"/>
</dbReference>
<dbReference type="PRINTS" id="PR00466">
    <property type="entry name" value="GP91PHOX"/>
</dbReference>
<evidence type="ECO:0000256" key="7">
    <source>
        <dbReference type="ARBA" id="ARBA00022989"/>
    </source>
</evidence>
<reference evidence="15" key="1">
    <citation type="submission" date="2022-08" db="UniProtKB">
        <authorList>
            <consortium name="EnsemblMetazoa"/>
        </authorList>
    </citation>
    <scope>IDENTIFICATION</scope>
    <source>
        <strain evidence="15">05x7-T-G4-1.051#20</strain>
    </source>
</reference>
<feature type="transmembrane region" description="Helical" evidence="12">
    <location>
        <begin position="422"/>
        <end position="448"/>
    </location>
</feature>
<dbReference type="GO" id="GO:0042554">
    <property type="term" value="P:superoxide anion generation"/>
    <property type="evidence" value="ECO:0007669"/>
    <property type="project" value="TreeGrafter"/>
</dbReference>
<dbReference type="InterPro" id="IPR013121">
    <property type="entry name" value="Fe_red_NAD-bd_6"/>
</dbReference>
<dbReference type="SFLD" id="SFLDS00052">
    <property type="entry name" value="Ferric_Reductase_Domain"/>
    <property type="match status" value="1"/>
</dbReference>
<dbReference type="PROSITE" id="PS51384">
    <property type="entry name" value="FAD_FR"/>
    <property type="match status" value="1"/>
</dbReference>
<evidence type="ECO:0000256" key="2">
    <source>
        <dbReference type="ARBA" id="ARBA00022630"/>
    </source>
</evidence>
<dbReference type="InterPro" id="IPR013130">
    <property type="entry name" value="Fe3_Rdtase_TM_dom"/>
</dbReference>
<evidence type="ECO:0000256" key="4">
    <source>
        <dbReference type="ARBA" id="ARBA00022827"/>
    </source>
</evidence>
<evidence type="ECO:0000256" key="8">
    <source>
        <dbReference type="ARBA" id="ARBA00023002"/>
    </source>
</evidence>
<evidence type="ECO:0000256" key="6">
    <source>
        <dbReference type="ARBA" id="ARBA00022857"/>
    </source>
</evidence>
<dbReference type="Pfam" id="PF08030">
    <property type="entry name" value="NAD_binding_6"/>
    <property type="match status" value="1"/>
</dbReference>
<evidence type="ECO:0000256" key="10">
    <source>
        <dbReference type="ARBA" id="ARBA00049908"/>
    </source>
</evidence>
<evidence type="ECO:0000256" key="9">
    <source>
        <dbReference type="ARBA" id="ARBA00023136"/>
    </source>
</evidence>
<dbReference type="SUPFAM" id="SSF52343">
    <property type="entry name" value="Ferredoxin reductase-like, C-terminal NADP-linked domain"/>
    <property type="match status" value="1"/>
</dbReference>
<sequence>MRGKCLEEVLSDANFIVRISRYEDNVEITGSRSIRWTEVTTENNKNLRLQQLTNEKPCFNIQRYLPDEKAPSSKHDLKSVISYTGNLNSVSTKMMEPVATLESNNNHDNLGFKADDEDGDQIKPAKKPDDTVIDIEVNDITVTSSTQKTAESFGVHGIDEDGRDLPNGGGSESKQNEVEFVGNGERQNEQTQPEKANDRKKSVAIQDEELKWLSWMEIQFTKIAGEDGEINLEEFKDALGVKRSFFAERFFNLFDTDKSGSIECGELMDGLRMLTKGTPAQKLKFLFDVYDVDGSGSIDREELKTVLRSCMEESSLTLSEEDLDDLTDVLFDAADEDNSGSITFEELKAELEKHPGVIENLTISAAQWLKPPAGTKKKTKGWTEKLTWKYIRNNLRKVVFLVLYILINLGLAGYTINKYIDSNAFVIVARIGGMNLNFNCMFILVLMLRKCLTYIRATPLAGFLPLDQNIVFHKMVGGMIAFYGITHTLAHIGNALYIEFATPEKNLTTVDILFTTKAGVGWVGHSAYITGWPILVILIVIVICSLPFVRRGGHFQVFYWTHMLYIPFWILLILHGPIFWMFFILPGVIFILEKISRSKIIKRARFGNTHITEVHLLPSRVCHLTISRPDNFKYQPGDYIFIQIPVIAANEWHPFTISSAPEMKGHIWLHVRSAGHWTNKLYEYFSELDPVNLGKPDVVLKKRRQTLSPALLNFKASGIKRKGSQYLEKSQKELEHEKRVAQKNKKVRIKCHIDGPYGTATREIFETEHAVLVGAGIGVTPMASILQSVMYRYKESKRTCPQCQHSFYGPISEAAMKLKKVDFIWINRDQKSFEWFVGLLNHIEKEQIDVAYEEGKEPEKVIEMHMYMTAAQGKTDMKGIGLQIALDLIHKKDNRDLITGLKTRTQAGRPNWNQILDKISKEKKGKVKVFFCGAPQLGKIIKSTCMKYKFNFSKENF</sequence>
<evidence type="ECO:0000256" key="11">
    <source>
        <dbReference type="SAM" id="MobiDB-lite"/>
    </source>
</evidence>
<keyword evidence="9 12" id="KW-0472">Membrane</keyword>
<dbReference type="GO" id="GO:0043020">
    <property type="term" value="C:NADPH oxidase complex"/>
    <property type="evidence" value="ECO:0007669"/>
    <property type="project" value="TreeGrafter"/>
</dbReference>
<evidence type="ECO:0000259" key="14">
    <source>
        <dbReference type="PROSITE" id="PS51384"/>
    </source>
</evidence>
<dbReference type="InterPro" id="IPR011992">
    <property type="entry name" value="EF-hand-dom_pair"/>
</dbReference>
<dbReference type="SFLD" id="SFLDG01168">
    <property type="entry name" value="Ferric_reductase_subgroup_(FRE"/>
    <property type="match status" value="1"/>
</dbReference>
<feature type="domain" description="EF-hand" evidence="13">
    <location>
        <begin position="322"/>
        <end position="357"/>
    </location>
</feature>
<feature type="transmembrane region" description="Helical" evidence="12">
    <location>
        <begin position="398"/>
        <end position="416"/>
    </location>
</feature>
<evidence type="ECO:0000259" key="13">
    <source>
        <dbReference type="PROSITE" id="PS50222"/>
    </source>
</evidence>
<dbReference type="CDD" id="cd06186">
    <property type="entry name" value="NOX_Duox_like_FAD_NADP"/>
    <property type="match status" value="1"/>
</dbReference>
<organism evidence="15 16">
    <name type="scientific">Magallana gigas</name>
    <name type="common">Pacific oyster</name>
    <name type="synonym">Crassostrea gigas</name>
    <dbReference type="NCBI Taxonomy" id="29159"/>
    <lineage>
        <taxon>Eukaryota</taxon>
        <taxon>Metazoa</taxon>
        <taxon>Spiralia</taxon>
        <taxon>Lophotrochozoa</taxon>
        <taxon>Mollusca</taxon>
        <taxon>Bivalvia</taxon>
        <taxon>Autobranchia</taxon>
        <taxon>Pteriomorphia</taxon>
        <taxon>Ostreida</taxon>
        <taxon>Ostreoidea</taxon>
        <taxon>Ostreidae</taxon>
        <taxon>Magallana</taxon>
    </lineage>
</organism>
<dbReference type="InterPro" id="IPR013112">
    <property type="entry name" value="FAD-bd_8"/>
</dbReference>
<dbReference type="InterPro" id="IPR002048">
    <property type="entry name" value="EF_hand_dom"/>
</dbReference>
<dbReference type="Proteomes" id="UP000005408">
    <property type="component" value="Unassembled WGS sequence"/>
</dbReference>
<accession>A0A8W8NWY0</accession>
<dbReference type="Pfam" id="PF08022">
    <property type="entry name" value="FAD_binding_8"/>
    <property type="match status" value="1"/>
</dbReference>
<name>A0A8W8NWY0_MAGGI</name>
<dbReference type="PROSITE" id="PS50222">
    <property type="entry name" value="EF_HAND_2"/>
    <property type="match status" value="3"/>
</dbReference>
<dbReference type="PANTHER" id="PTHR11972">
    <property type="entry name" value="NADPH OXIDASE"/>
    <property type="match status" value="1"/>
</dbReference>
<feature type="region of interest" description="Disordered" evidence="11">
    <location>
        <begin position="183"/>
        <end position="202"/>
    </location>
</feature>
<feature type="domain" description="EF-hand" evidence="13">
    <location>
        <begin position="242"/>
        <end position="277"/>
    </location>
</feature>
<dbReference type="InterPro" id="IPR017938">
    <property type="entry name" value="Riboflavin_synthase-like_b-brl"/>
</dbReference>
<dbReference type="FunFam" id="3.40.50.80:FF:000012">
    <property type="entry name" value="NADPH oxidase, isoform B"/>
    <property type="match status" value="1"/>
</dbReference>
<dbReference type="InterPro" id="IPR000778">
    <property type="entry name" value="Cyt_b245_heavy_chain"/>
</dbReference>
<dbReference type="Pfam" id="PF01794">
    <property type="entry name" value="Ferric_reduct"/>
    <property type="match status" value="1"/>
</dbReference>
<dbReference type="GO" id="GO:0016175">
    <property type="term" value="F:superoxide-generating NAD(P)H oxidase activity"/>
    <property type="evidence" value="ECO:0007669"/>
    <property type="project" value="TreeGrafter"/>
</dbReference>
<dbReference type="AlphaFoldDB" id="A0A8W8NWY0"/>
<dbReference type="PROSITE" id="PS00018">
    <property type="entry name" value="EF_HAND_1"/>
    <property type="match status" value="3"/>
</dbReference>
<feature type="region of interest" description="Disordered" evidence="11">
    <location>
        <begin position="104"/>
        <end position="127"/>
    </location>
</feature>
<proteinExistence type="predicted"/>
<feature type="transmembrane region" description="Helical" evidence="12">
    <location>
        <begin position="527"/>
        <end position="548"/>
    </location>
</feature>
<keyword evidence="7 12" id="KW-1133">Transmembrane helix</keyword>
<dbReference type="Gene3D" id="3.40.50.80">
    <property type="entry name" value="Nucleotide-binding domain of ferredoxin-NADP reductase (FNR) module"/>
    <property type="match status" value="1"/>
</dbReference>
<dbReference type="SMART" id="SM00054">
    <property type="entry name" value="EFh"/>
    <property type="match status" value="3"/>
</dbReference>
<dbReference type="GO" id="GO:0005509">
    <property type="term" value="F:calcium ion binding"/>
    <property type="evidence" value="ECO:0007669"/>
    <property type="project" value="InterPro"/>
</dbReference>
<evidence type="ECO:0000313" key="16">
    <source>
        <dbReference type="Proteomes" id="UP000005408"/>
    </source>
</evidence>
<dbReference type="InterPro" id="IPR039261">
    <property type="entry name" value="FNR_nucleotide-bd"/>
</dbReference>
<dbReference type="Gene3D" id="2.40.30.10">
    <property type="entry name" value="Translation factors"/>
    <property type="match status" value="1"/>
</dbReference>
<dbReference type="InterPro" id="IPR018247">
    <property type="entry name" value="EF_Hand_1_Ca_BS"/>
</dbReference>
<dbReference type="FunFam" id="2.40.30.10:FF:000056">
    <property type="entry name" value="NADPH oxidase 5"/>
    <property type="match status" value="1"/>
</dbReference>
<comment type="catalytic activity">
    <reaction evidence="10">
        <text>NADPH + 2 O2 = 2 superoxide + NADP(+) + H(+)</text>
        <dbReference type="Rhea" id="RHEA:63180"/>
        <dbReference type="ChEBI" id="CHEBI:15378"/>
        <dbReference type="ChEBI" id="CHEBI:15379"/>
        <dbReference type="ChEBI" id="CHEBI:18421"/>
        <dbReference type="ChEBI" id="CHEBI:57783"/>
        <dbReference type="ChEBI" id="CHEBI:58349"/>
    </reaction>
</comment>
<evidence type="ECO:0000256" key="1">
    <source>
        <dbReference type="ARBA" id="ARBA00004141"/>
    </source>
</evidence>
<evidence type="ECO:0008006" key="17">
    <source>
        <dbReference type="Google" id="ProtNLM"/>
    </source>
</evidence>
<feature type="domain" description="EF-hand" evidence="13">
    <location>
        <begin position="278"/>
        <end position="313"/>
    </location>
</feature>
<dbReference type="SFLD" id="SFLDG01169">
    <property type="entry name" value="NADPH_oxidase_subgroup_(NOX)"/>
    <property type="match status" value="1"/>
</dbReference>
<keyword evidence="5" id="KW-0106">Calcium</keyword>
<dbReference type="Gene3D" id="1.10.238.10">
    <property type="entry name" value="EF-hand"/>
    <property type="match status" value="1"/>
</dbReference>
<keyword evidence="4" id="KW-0274">FAD</keyword>
<feature type="region of interest" description="Disordered" evidence="11">
    <location>
        <begin position="152"/>
        <end position="175"/>
    </location>
</feature>
<keyword evidence="8" id="KW-0560">Oxidoreductase</keyword>
<keyword evidence="2" id="KW-0285">Flavoprotein</keyword>
<dbReference type="Pfam" id="PF13499">
    <property type="entry name" value="EF-hand_7"/>
    <property type="match status" value="1"/>
</dbReference>
<feature type="transmembrane region" description="Helical" evidence="12">
    <location>
        <begin position="568"/>
        <end position="592"/>
    </location>
</feature>